<gene>
    <name evidence="2" type="ORF">K529_007120</name>
</gene>
<dbReference type="Proteomes" id="UP000013243">
    <property type="component" value="Chromosome"/>
</dbReference>
<dbReference type="KEGG" id="rmb:K529_007120"/>
<dbReference type="STRING" id="1265309.K529_007120"/>
<dbReference type="RefSeq" id="WP_005615563.1">
    <property type="nucleotide sequence ID" value="NZ_CP015230.1"/>
</dbReference>
<evidence type="ECO:0008006" key="4">
    <source>
        <dbReference type="Google" id="ProtNLM"/>
    </source>
</evidence>
<protein>
    <recommendedName>
        <fullName evidence="4">Holin</fullName>
    </recommendedName>
</protein>
<proteinExistence type="predicted"/>
<keyword evidence="1" id="KW-0472">Membrane</keyword>
<dbReference type="EMBL" id="CP015230">
    <property type="protein sequence ID" value="ANP40532.1"/>
    <property type="molecule type" value="Genomic_DNA"/>
</dbReference>
<evidence type="ECO:0000313" key="3">
    <source>
        <dbReference type="Proteomes" id="UP000013243"/>
    </source>
</evidence>
<sequence length="71" mass="7515">MQWVVNEFVGPLARRAGGQLAAALVGLGMAQQHELAVGAAVAWAIVTFAEVVVSKRSRESLVRKVRSIGEA</sequence>
<accession>A0A1B1A1U5</accession>
<feature type="transmembrane region" description="Helical" evidence="1">
    <location>
        <begin position="35"/>
        <end position="53"/>
    </location>
</feature>
<dbReference type="AlphaFoldDB" id="A0A1B1A1U5"/>
<reference evidence="2 3" key="1">
    <citation type="journal article" date="2016" name="ISME J.">
        <title>Global occurrence and heterogeneity of the Roseobacter-clade species Ruegeria mobilis.</title>
        <authorList>
            <person name="Sonnenschein E."/>
            <person name="Gram L."/>
        </authorList>
    </citation>
    <scope>NUCLEOTIDE SEQUENCE [LARGE SCALE GENOMIC DNA]</scope>
    <source>
        <strain evidence="2 3">F1926</strain>
    </source>
</reference>
<keyword evidence="1" id="KW-0812">Transmembrane</keyword>
<evidence type="ECO:0000256" key="1">
    <source>
        <dbReference type="SAM" id="Phobius"/>
    </source>
</evidence>
<dbReference type="GeneID" id="28249590"/>
<keyword evidence="1" id="KW-1133">Transmembrane helix</keyword>
<evidence type="ECO:0000313" key="2">
    <source>
        <dbReference type="EMBL" id="ANP40532.1"/>
    </source>
</evidence>
<organism evidence="2 3">
    <name type="scientific">Tritonibacter mobilis F1926</name>
    <dbReference type="NCBI Taxonomy" id="1265309"/>
    <lineage>
        <taxon>Bacteria</taxon>
        <taxon>Pseudomonadati</taxon>
        <taxon>Pseudomonadota</taxon>
        <taxon>Alphaproteobacteria</taxon>
        <taxon>Rhodobacterales</taxon>
        <taxon>Paracoccaceae</taxon>
        <taxon>Tritonibacter</taxon>
    </lineage>
</organism>
<name>A0A1B1A1U5_9RHOB</name>